<organism evidence="6 7">
    <name type="scientific">Halteria grandinella</name>
    <dbReference type="NCBI Taxonomy" id="5974"/>
    <lineage>
        <taxon>Eukaryota</taxon>
        <taxon>Sar</taxon>
        <taxon>Alveolata</taxon>
        <taxon>Ciliophora</taxon>
        <taxon>Intramacronucleata</taxon>
        <taxon>Spirotrichea</taxon>
        <taxon>Stichotrichia</taxon>
        <taxon>Sporadotrichida</taxon>
        <taxon>Halteriidae</taxon>
        <taxon>Halteria</taxon>
    </lineage>
</organism>
<evidence type="ECO:0000313" key="7">
    <source>
        <dbReference type="Proteomes" id="UP000785679"/>
    </source>
</evidence>
<feature type="domain" description="Protein kinase" evidence="5">
    <location>
        <begin position="20"/>
        <end position="288"/>
    </location>
</feature>
<dbReference type="PROSITE" id="PS00107">
    <property type="entry name" value="PROTEIN_KINASE_ATP"/>
    <property type="match status" value="1"/>
</dbReference>
<feature type="coiled-coil region" evidence="3">
    <location>
        <begin position="391"/>
        <end position="727"/>
    </location>
</feature>
<feature type="region of interest" description="Disordered" evidence="4">
    <location>
        <begin position="1097"/>
        <end position="1128"/>
    </location>
</feature>
<name>A0A8J8SXP1_HALGN</name>
<dbReference type="Pfam" id="PF00069">
    <property type="entry name" value="Pkinase"/>
    <property type="match status" value="1"/>
</dbReference>
<evidence type="ECO:0000256" key="1">
    <source>
        <dbReference type="ARBA" id="ARBA00023860"/>
    </source>
</evidence>
<reference evidence="6" key="1">
    <citation type="submission" date="2019-06" db="EMBL/GenBank/DDBJ databases">
        <authorList>
            <person name="Zheng W."/>
        </authorList>
    </citation>
    <scope>NUCLEOTIDE SEQUENCE</scope>
    <source>
        <strain evidence="6">QDHG01</strain>
    </source>
</reference>
<proteinExistence type="predicted"/>
<keyword evidence="2" id="KW-0547">Nucleotide-binding</keyword>
<keyword evidence="3" id="KW-0175">Coiled coil</keyword>
<dbReference type="PROSITE" id="PS50011">
    <property type="entry name" value="PROTEIN_KINASE_DOM"/>
    <property type="match status" value="1"/>
</dbReference>
<dbReference type="Gene3D" id="1.10.287.1490">
    <property type="match status" value="1"/>
</dbReference>
<gene>
    <name evidence="6" type="ORF">FGO68_gene11507</name>
</gene>
<dbReference type="Gene3D" id="1.10.510.10">
    <property type="entry name" value="Transferase(Phosphotransferase) domain 1"/>
    <property type="match status" value="1"/>
</dbReference>
<dbReference type="Gene3D" id="1.20.5.1000">
    <property type="entry name" value="arf6 gtpase in complex with a specific effector, jip4"/>
    <property type="match status" value="1"/>
</dbReference>
<dbReference type="InterPro" id="IPR017441">
    <property type="entry name" value="Protein_kinase_ATP_BS"/>
</dbReference>
<keyword evidence="7" id="KW-1185">Reference proteome</keyword>
<dbReference type="Proteomes" id="UP000785679">
    <property type="component" value="Unassembled WGS sequence"/>
</dbReference>
<feature type="binding site" evidence="2">
    <location>
        <position position="55"/>
    </location>
    <ligand>
        <name>ATP</name>
        <dbReference type="ChEBI" id="CHEBI:30616"/>
    </ligand>
</feature>
<dbReference type="InterPro" id="IPR011009">
    <property type="entry name" value="Kinase-like_dom_sf"/>
</dbReference>
<protein>
    <recommendedName>
        <fullName evidence="1">Casein kinase I</fullName>
    </recommendedName>
</protein>
<dbReference type="GO" id="GO:0004672">
    <property type="term" value="F:protein kinase activity"/>
    <property type="evidence" value="ECO:0007669"/>
    <property type="project" value="InterPro"/>
</dbReference>
<sequence>MEAQQVDILPQEFILEHVRFVKKSELGRGAYGSVSGYEQATPGGGNTLPLRLAAKCDIGVNNTISKETYFLGKMMKAGLLTVPKYYGERYNLGKSYIIMQLVEYSVDEYLTQFKNVASRLNLPQICELMLRALQSLHEINLIHLDVKPENFRISEDNKVYLFDFGLVNDYAPNGRHKPLGKFGFQGSPYFASVRALNGYTLSRRDDIESLGYTIMHLLSNDQVPWKDLQNYRDIKAAKEQFLDAKTAIPEIFIGIKQFINKARTLGYEEDPDYNAFRHDLRCMMKPMLEDKAEKAVQMLIQRHGLEIARSQLMIAKGPVVDRLAKHYSNFNKVLDSTLKSITSNFAIKVLKFAHQEREIQKEVESYCENLIGSFHNKLNPVIIQVVGNSLIEVIQQNVTSLSSQYSALELELKNLKSNITTEQNTLNELIANQEQVKTKISELETQIKSLLANIQKEEQKLSDLKSNLQENQALLGKVQQEVKVLLGQISDLTAQLATLRDQIKFETENLRDLKNQQAHMLTELDTLKTKKKAAENEVLRIEDGGRKKKQQQSEEAEAHRAVVLDLEKQKFSLNGEVTSLNGEKITLIGEKTKLNEEVTSLRQEKTKLTADIKGLEEQKSQLNSQIGEMNSTLKQLQTQVKSSSEAFAKQIQDQQRILENKQEEVSREDKLLKDRQAEQNKLEKSNLDLQNIKLNLQQNQEELNQNLSQLQEKMKSLSDDIEKKTKEYMHTKSMRDSELISLSGQILTSKQKLIETENSITSSKKTIESQQKDIKENQSKIDGKISESQGLDVSLNELRQKKEALQHEHDNQAKEMTEQLQRVKQELESENRKLKILEASKVTFETQIATEKRLFLDQQELARTEAEQNLAQLKTKFTELNNQYAERENEVKRISDKKLLDELEMGRVQKQLEDFKSQIQQLKDESQFKFDQEKIAKEGQNSFIDIMIAQKNKELTQIETNLQTQLQLQTERQANIDKQKAKLNKLQQQVQALEGQQRELLTQIEGAKDISSQKAINYNLQQQVRELESKNAAELLNQKEQASKQLAQLEKMHEDKIISLQEQSTQELNTVKEQNSSEIERLKNNIAALVLENQKLKESSQTSGDPQDSQVISQKQGNSSAQPAPLQGDQQAISIEDSVYQSSLESQQPMKQLSLSTSPLTNSQIIVEKSIPGEPHPVVQEIAQQIESMKAPHEATMLKRDFMVKETKIVEELKNEIYTRQVESAKLQDEIQKKKKELMSLKEEEILVQQMHQINAEKDKLQKEKLENDITQLTKKMEREREVLTDKTTWKLKFEETDEKLKIAKVVLLQKQEQIKQLKEKIEELLQKINNLQHSQQPQQQPSDVNGKEIIQKQILASQDLATTYNQKSQIQASIGEKLNRSRQIKISEIIQLEQLTSAHSNQSSSTPIDYTRKTYEVQNDDKSELDQDMMHKDKEIAKSSQGQHLQHNPIQPQKAVINTQSQQHQPKPQCSVSIKSNEADLKVLAAQLKFTSFDRIIITFTGQSNQELKFEANISKNTIKNQYIMKNISKGKYTTKVEMQSGKTKYVAERVQLILTIQDKDQQFASGQVINIDF</sequence>
<dbReference type="PANTHER" id="PTHR11909">
    <property type="entry name" value="CASEIN KINASE-RELATED"/>
    <property type="match status" value="1"/>
</dbReference>
<feature type="coiled-coil region" evidence="3">
    <location>
        <begin position="1224"/>
        <end position="1335"/>
    </location>
</feature>
<dbReference type="InterPro" id="IPR000719">
    <property type="entry name" value="Prot_kinase_dom"/>
</dbReference>
<keyword evidence="2" id="KW-0067">ATP-binding</keyword>
<dbReference type="SMART" id="SM00220">
    <property type="entry name" value="S_TKc"/>
    <property type="match status" value="1"/>
</dbReference>
<evidence type="ECO:0000313" key="6">
    <source>
        <dbReference type="EMBL" id="TNV74674.1"/>
    </source>
</evidence>
<feature type="compositionally biased region" description="Polar residues" evidence="4">
    <location>
        <begin position="1099"/>
        <end position="1128"/>
    </location>
</feature>
<evidence type="ECO:0000256" key="2">
    <source>
        <dbReference type="PROSITE-ProRule" id="PRU10141"/>
    </source>
</evidence>
<dbReference type="SUPFAM" id="SSF56112">
    <property type="entry name" value="Protein kinase-like (PK-like)"/>
    <property type="match status" value="1"/>
</dbReference>
<evidence type="ECO:0000256" key="4">
    <source>
        <dbReference type="SAM" id="MobiDB-lite"/>
    </source>
</evidence>
<evidence type="ECO:0000256" key="3">
    <source>
        <dbReference type="SAM" id="Coils"/>
    </source>
</evidence>
<evidence type="ECO:0000259" key="5">
    <source>
        <dbReference type="PROSITE" id="PS50011"/>
    </source>
</evidence>
<comment type="caution">
    <text evidence="6">The sequence shown here is derived from an EMBL/GenBank/DDBJ whole genome shotgun (WGS) entry which is preliminary data.</text>
</comment>
<dbReference type="EMBL" id="RRYP01016726">
    <property type="protein sequence ID" value="TNV74674.1"/>
    <property type="molecule type" value="Genomic_DNA"/>
</dbReference>
<dbReference type="OrthoDB" id="2605211at2759"/>
<accession>A0A8J8SXP1</accession>
<dbReference type="GO" id="GO:0005524">
    <property type="term" value="F:ATP binding"/>
    <property type="evidence" value="ECO:0007669"/>
    <property type="project" value="UniProtKB-UniRule"/>
</dbReference>
<dbReference type="InterPro" id="IPR050235">
    <property type="entry name" value="CK1_Ser-Thr_kinase"/>
</dbReference>
<feature type="coiled-coil region" evidence="3">
    <location>
        <begin position="788"/>
        <end position="925"/>
    </location>
</feature>